<comment type="catalytic activity">
    <reaction evidence="15">
        <text>phosphoenolpyruvate + UDP-N-acetyl-alpha-D-glucosamine = UDP-N-acetyl-3-O-(1-carboxyvinyl)-alpha-D-glucosamine + phosphate</text>
        <dbReference type="Rhea" id="RHEA:18681"/>
        <dbReference type="ChEBI" id="CHEBI:43474"/>
        <dbReference type="ChEBI" id="CHEBI:57705"/>
        <dbReference type="ChEBI" id="CHEBI:58702"/>
        <dbReference type="ChEBI" id="CHEBI:68483"/>
        <dbReference type="EC" id="2.5.1.7"/>
    </reaction>
</comment>
<gene>
    <name evidence="17" type="ORF">COU35_01060</name>
</gene>
<evidence type="ECO:0000256" key="13">
    <source>
        <dbReference type="ARBA" id="ARBA00042443"/>
    </source>
</evidence>
<evidence type="ECO:0000256" key="2">
    <source>
        <dbReference type="ARBA" id="ARBA00004752"/>
    </source>
</evidence>
<dbReference type="GO" id="GO:0008360">
    <property type="term" value="P:regulation of cell shape"/>
    <property type="evidence" value="ECO:0007669"/>
    <property type="project" value="UniProtKB-KW"/>
</dbReference>
<dbReference type="InterPro" id="IPR001986">
    <property type="entry name" value="Enolpyruvate_Tfrase_dom"/>
</dbReference>
<keyword evidence="6" id="KW-0133">Cell shape</keyword>
<dbReference type="InterPro" id="IPR013792">
    <property type="entry name" value="RNA3'P_cycl/enolpyr_Trfase_a/b"/>
</dbReference>
<evidence type="ECO:0000313" key="17">
    <source>
        <dbReference type="EMBL" id="PIR74741.1"/>
    </source>
</evidence>
<dbReference type="PANTHER" id="PTHR43783:SF1">
    <property type="entry name" value="UDP-N-ACETYLGLUCOSAMINE 1-CARBOXYVINYLTRANSFERASE"/>
    <property type="match status" value="1"/>
</dbReference>
<name>A0A2H0TRG1_9BACT</name>
<evidence type="ECO:0000256" key="10">
    <source>
        <dbReference type="ARBA" id="ARBA00038367"/>
    </source>
</evidence>
<evidence type="ECO:0000256" key="5">
    <source>
        <dbReference type="ARBA" id="ARBA00022679"/>
    </source>
</evidence>
<accession>A0A2H0TRG1</accession>
<dbReference type="NCBIfam" id="NF006873">
    <property type="entry name" value="PRK09369.1"/>
    <property type="match status" value="1"/>
</dbReference>
<evidence type="ECO:0000256" key="4">
    <source>
        <dbReference type="ARBA" id="ARBA00022618"/>
    </source>
</evidence>
<evidence type="ECO:0000256" key="1">
    <source>
        <dbReference type="ARBA" id="ARBA00004496"/>
    </source>
</evidence>
<protein>
    <recommendedName>
        <fullName evidence="12">UDP-N-acetylglucosamine 1-carboxyvinyltransferase</fullName>
        <ecNumber evidence="11">2.5.1.7</ecNumber>
    </recommendedName>
    <alternativeName>
        <fullName evidence="13">Enoylpyruvate transferase</fullName>
    </alternativeName>
    <alternativeName>
        <fullName evidence="14">UDP-N-acetylglucosamine enolpyruvyl transferase</fullName>
    </alternativeName>
</protein>
<keyword evidence="8" id="KW-0131">Cell cycle</keyword>
<comment type="caution">
    <text evidence="17">The sequence shown here is derived from an EMBL/GenBank/DDBJ whole genome shotgun (WGS) entry which is preliminary data.</text>
</comment>
<proteinExistence type="inferred from homology"/>
<dbReference type="PANTHER" id="PTHR43783">
    <property type="entry name" value="UDP-N-ACETYLGLUCOSAMINE 1-CARBOXYVINYLTRANSFERASE"/>
    <property type="match status" value="1"/>
</dbReference>
<evidence type="ECO:0000256" key="6">
    <source>
        <dbReference type="ARBA" id="ARBA00022960"/>
    </source>
</evidence>
<dbReference type="GO" id="GO:0009252">
    <property type="term" value="P:peptidoglycan biosynthetic process"/>
    <property type="evidence" value="ECO:0007669"/>
    <property type="project" value="UniProtKB-KW"/>
</dbReference>
<evidence type="ECO:0000256" key="11">
    <source>
        <dbReference type="ARBA" id="ARBA00039108"/>
    </source>
</evidence>
<sequence length="434" mass="48152">MAYYRVKGAQTLKGEITVSTAKNSAVSFLCASTMIEGKVTLKDVPRIQEVERILELIQSIGVRYVWIDEHTLELDSSGKLDMEKIDKAACRRTRSSLLLLGALAARVKTFKLYKSGGCKLGQRTVRPHTYALEKFGVQVESKRYYYDVHNKPLVAADIVMYESGDTPTENAVLAAVFASGTTTIHFASANYMVQDLCCFLKHLGARIEGIGTTTLTITGVTQLKSGQTYHIMPDPIDAMAWIAVAATTKSSLTIKNAPLDFLRLEMEKLKVMGQTFTLSKARKSKNGHFDIVDITMKPSSLTALPDKLSCRPYPGLNIDNLPLFIPILTQAKGRTLVHDWVYDNRAIYALELQQLGGNVTLVDTHRIYVEGVSRLQANDLMCPPALRPAMTVLICMLAANGTSILRDPYQIERGYERVVERLRAVGADIERIDD</sequence>
<reference evidence="18" key="1">
    <citation type="submission" date="2017-09" db="EMBL/GenBank/DDBJ databases">
        <title>Depth-based differentiation of microbial function through sediment-hosted aquifers and enrichment of novel symbionts in the deep terrestrial subsurface.</title>
        <authorList>
            <person name="Probst A.J."/>
            <person name="Ladd B."/>
            <person name="Jarett J.K."/>
            <person name="Geller-Mcgrath D.E."/>
            <person name="Sieber C.M.K."/>
            <person name="Emerson J.B."/>
            <person name="Anantharaman K."/>
            <person name="Thomas B.C."/>
            <person name="Malmstrom R."/>
            <person name="Stieglmeier M."/>
            <person name="Klingl A."/>
            <person name="Woyke T."/>
            <person name="Ryan C.M."/>
            <person name="Banfield J.F."/>
        </authorList>
    </citation>
    <scope>NUCLEOTIDE SEQUENCE [LARGE SCALE GENOMIC DNA]</scope>
</reference>
<feature type="domain" description="Enolpyruvate transferase" evidence="16">
    <location>
        <begin position="7"/>
        <end position="422"/>
    </location>
</feature>
<dbReference type="EC" id="2.5.1.7" evidence="11"/>
<evidence type="ECO:0000256" key="14">
    <source>
        <dbReference type="ARBA" id="ARBA00042842"/>
    </source>
</evidence>
<evidence type="ECO:0000259" key="16">
    <source>
        <dbReference type="Pfam" id="PF00275"/>
    </source>
</evidence>
<dbReference type="InterPro" id="IPR050068">
    <property type="entry name" value="MurA_subfamily"/>
</dbReference>
<dbReference type="Gene3D" id="3.65.10.10">
    <property type="entry name" value="Enolpyruvate transferase domain"/>
    <property type="match status" value="2"/>
</dbReference>
<dbReference type="GO" id="GO:0005737">
    <property type="term" value="C:cytoplasm"/>
    <property type="evidence" value="ECO:0007669"/>
    <property type="project" value="UniProtKB-SubCell"/>
</dbReference>
<keyword evidence="9" id="KW-0961">Cell wall biogenesis/degradation</keyword>
<comment type="similarity">
    <text evidence="10">Belongs to the EPSP synthase family. MurA subfamily.</text>
</comment>
<dbReference type="InterPro" id="IPR036968">
    <property type="entry name" value="Enolpyruvate_Tfrase_sf"/>
</dbReference>
<evidence type="ECO:0000256" key="9">
    <source>
        <dbReference type="ARBA" id="ARBA00023316"/>
    </source>
</evidence>
<evidence type="ECO:0000256" key="7">
    <source>
        <dbReference type="ARBA" id="ARBA00022984"/>
    </source>
</evidence>
<dbReference type="Pfam" id="PF00275">
    <property type="entry name" value="EPSP_synthase"/>
    <property type="match status" value="1"/>
</dbReference>
<evidence type="ECO:0000256" key="12">
    <source>
        <dbReference type="ARBA" id="ARBA00039754"/>
    </source>
</evidence>
<dbReference type="EMBL" id="PFCB01000009">
    <property type="protein sequence ID" value="PIR74741.1"/>
    <property type="molecule type" value="Genomic_DNA"/>
</dbReference>
<dbReference type="AlphaFoldDB" id="A0A2H0TRG1"/>
<evidence type="ECO:0000313" key="18">
    <source>
        <dbReference type="Proteomes" id="UP000230154"/>
    </source>
</evidence>
<keyword evidence="5 17" id="KW-0808">Transferase</keyword>
<dbReference type="Proteomes" id="UP000230154">
    <property type="component" value="Unassembled WGS sequence"/>
</dbReference>
<evidence type="ECO:0000256" key="8">
    <source>
        <dbReference type="ARBA" id="ARBA00023306"/>
    </source>
</evidence>
<dbReference type="GO" id="GO:0071555">
    <property type="term" value="P:cell wall organization"/>
    <property type="evidence" value="ECO:0007669"/>
    <property type="project" value="UniProtKB-KW"/>
</dbReference>
<evidence type="ECO:0000256" key="3">
    <source>
        <dbReference type="ARBA" id="ARBA00022490"/>
    </source>
</evidence>
<keyword evidence="7" id="KW-0573">Peptidoglycan synthesis</keyword>
<keyword evidence="3" id="KW-0963">Cytoplasm</keyword>
<keyword evidence="4" id="KW-0132">Cell division</keyword>
<comment type="subcellular location">
    <subcellularLocation>
        <location evidence="1">Cytoplasm</location>
    </subcellularLocation>
</comment>
<evidence type="ECO:0000256" key="15">
    <source>
        <dbReference type="ARBA" id="ARBA00047527"/>
    </source>
</evidence>
<dbReference type="GO" id="GO:0008760">
    <property type="term" value="F:UDP-N-acetylglucosamine 1-carboxyvinyltransferase activity"/>
    <property type="evidence" value="ECO:0007669"/>
    <property type="project" value="UniProtKB-EC"/>
</dbReference>
<dbReference type="GO" id="GO:0051301">
    <property type="term" value="P:cell division"/>
    <property type="evidence" value="ECO:0007669"/>
    <property type="project" value="UniProtKB-KW"/>
</dbReference>
<comment type="pathway">
    <text evidence="2">Cell wall biogenesis; peptidoglycan biosynthesis.</text>
</comment>
<organism evidence="17 18">
    <name type="scientific">Candidatus Magasanikbacteria bacterium CG10_big_fil_rev_8_21_14_0_10_47_10</name>
    <dbReference type="NCBI Taxonomy" id="1974652"/>
    <lineage>
        <taxon>Bacteria</taxon>
        <taxon>Candidatus Magasanikiibacteriota</taxon>
    </lineage>
</organism>
<dbReference type="SUPFAM" id="SSF55205">
    <property type="entry name" value="EPT/RTPC-like"/>
    <property type="match status" value="1"/>
</dbReference>